<accession>A0A3N1LCU6</accession>
<comment type="pathway">
    <text evidence="1">Bacterial outer membrane biogenesis; LPS O-antigen biosynthesis.</text>
</comment>
<feature type="domain" description="NAD-dependent epimerase/dehydratase" evidence="4">
    <location>
        <begin position="16"/>
        <end position="253"/>
    </location>
</feature>
<feature type="region of interest" description="Disordered" evidence="3">
    <location>
        <begin position="332"/>
        <end position="353"/>
    </location>
</feature>
<dbReference type="OrthoDB" id="9801785at2"/>
<dbReference type="SUPFAM" id="SSF51735">
    <property type="entry name" value="NAD(P)-binding Rossmann-fold domains"/>
    <property type="match status" value="1"/>
</dbReference>
<evidence type="ECO:0000256" key="3">
    <source>
        <dbReference type="SAM" id="MobiDB-lite"/>
    </source>
</evidence>
<dbReference type="Gene3D" id="3.40.50.720">
    <property type="entry name" value="NAD(P)-binding Rossmann-like Domain"/>
    <property type="match status" value="1"/>
</dbReference>
<name>A0A3N1LCU6_9PROT</name>
<dbReference type="InterPro" id="IPR001509">
    <property type="entry name" value="Epimerase_deHydtase"/>
</dbReference>
<dbReference type="RefSeq" id="WP_123690322.1">
    <property type="nucleotide sequence ID" value="NZ_AP019700.1"/>
</dbReference>
<reference evidence="5 6" key="1">
    <citation type="submission" date="2018-11" db="EMBL/GenBank/DDBJ databases">
        <title>Genomic Encyclopedia of Type Strains, Phase IV (KMG-IV): sequencing the most valuable type-strain genomes for metagenomic binning, comparative biology and taxonomic classification.</title>
        <authorList>
            <person name="Goeker M."/>
        </authorList>
    </citation>
    <scope>NUCLEOTIDE SEQUENCE [LARGE SCALE GENOMIC DNA]</scope>
    <source>
        <strain evidence="5 6">DSM 5900</strain>
    </source>
</reference>
<evidence type="ECO:0000313" key="6">
    <source>
        <dbReference type="Proteomes" id="UP000278222"/>
    </source>
</evidence>
<evidence type="ECO:0000259" key="4">
    <source>
        <dbReference type="Pfam" id="PF01370"/>
    </source>
</evidence>
<evidence type="ECO:0000313" key="5">
    <source>
        <dbReference type="EMBL" id="ROP90871.1"/>
    </source>
</evidence>
<sequence>MEATTPAISVAGGRFLIVGGASLVGSTTADLLLERGAAEVMVLDNFAFGSPAVVAHLERNPRARLVRGDVMRLPQLLAASEGMDGVLHLAAAMSISMDADPWTGLDVNIRGVQNVIEACRANRVRKLVFASSNAVYGYGPGVAGDLVEATPFHSLGAPSGAVIYGASKIIGEQLCRDAHRRHGQDYVVLRYSTVYGERQHYRAANALYIIETLDRVRQGLRPRVVGDGSETKHFLYVGDAARANLAAFAAAATDVAVNVSGPAPVTTLELVRMVTRLAGSDLAPEHVEPPAGRVRLTSGGAFRIDHSAAEKAIGWRPEVAMEEGLARLIRWRDEQTGQDGAQDAGLDAGRGGA</sequence>
<dbReference type="Gene3D" id="3.90.25.10">
    <property type="entry name" value="UDP-galactose 4-epimerase, domain 1"/>
    <property type="match status" value="1"/>
</dbReference>
<dbReference type="EMBL" id="RJKX01000014">
    <property type="protein sequence ID" value="ROP90871.1"/>
    <property type="molecule type" value="Genomic_DNA"/>
</dbReference>
<dbReference type="AlphaFoldDB" id="A0A3N1LCU6"/>
<dbReference type="Pfam" id="PF01370">
    <property type="entry name" value="Epimerase"/>
    <property type="match status" value="1"/>
</dbReference>
<dbReference type="InterPro" id="IPR036291">
    <property type="entry name" value="NAD(P)-bd_dom_sf"/>
</dbReference>
<gene>
    <name evidence="5" type="ORF">EDC65_2731</name>
</gene>
<keyword evidence="6" id="KW-1185">Reference proteome</keyword>
<evidence type="ECO:0000256" key="1">
    <source>
        <dbReference type="ARBA" id="ARBA00005125"/>
    </source>
</evidence>
<comment type="similarity">
    <text evidence="2">Belongs to the NAD(P)-dependent epimerase/dehydratase family.</text>
</comment>
<dbReference type="PANTHER" id="PTHR43000">
    <property type="entry name" value="DTDP-D-GLUCOSE 4,6-DEHYDRATASE-RELATED"/>
    <property type="match status" value="1"/>
</dbReference>
<evidence type="ECO:0000256" key="2">
    <source>
        <dbReference type="ARBA" id="ARBA00007637"/>
    </source>
</evidence>
<organism evidence="5 6">
    <name type="scientific">Stella humosa</name>
    <dbReference type="NCBI Taxonomy" id="94"/>
    <lineage>
        <taxon>Bacteria</taxon>
        <taxon>Pseudomonadati</taxon>
        <taxon>Pseudomonadota</taxon>
        <taxon>Alphaproteobacteria</taxon>
        <taxon>Rhodospirillales</taxon>
        <taxon>Stellaceae</taxon>
        <taxon>Stella</taxon>
    </lineage>
</organism>
<dbReference type="Proteomes" id="UP000278222">
    <property type="component" value="Unassembled WGS sequence"/>
</dbReference>
<proteinExistence type="inferred from homology"/>
<protein>
    <submittedName>
        <fullName evidence="5">UDP-glucose 4-epimerase</fullName>
    </submittedName>
</protein>
<comment type="caution">
    <text evidence="5">The sequence shown here is derived from an EMBL/GenBank/DDBJ whole genome shotgun (WGS) entry which is preliminary data.</text>
</comment>